<accession>A0A1J7C0U8</accession>
<protein>
    <submittedName>
        <fullName evidence="1">Uncharacterized protein</fullName>
    </submittedName>
</protein>
<sequence length="269" mass="28535">MTDHPAPHALACDLIRTTALDAAARHRSGEADTAELSELRARVTDALEAWQAAGTLQRDVLVLVGRLAIALCSTAFEQYNWDAARFERWLCTFGDLVCADQQHPHPAGPTVMQVVAALAEDITSGTARTAAARRAQIAGPVGAYLRVGHEVEDARELVLVLAQWAGPHLATTLAHDTDLIGSHRLLRDLAGRGDAADEVEPHRSGSFAQLARRTARTLAWTVPCGLAGGLVQALFSSHALAGLGQDLATGLAAALVLSVLVVFARWEPS</sequence>
<keyword evidence="2" id="KW-1185">Reference proteome</keyword>
<dbReference type="RefSeq" id="WP_071654546.1">
    <property type="nucleotide sequence ID" value="NZ_MLCF01000002.1"/>
</dbReference>
<dbReference type="AlphaFoldDB" id="A0A1J7C0U8"/>
<proteinExistence type="predicted"/>
<dbReference type="EMBL" id="MLCF01000002">
    <property type="protein sequence ID" value="OIV39345.1"/>
    <property type="molecule type" value="Genomic_DNA"/>
</dbReference>
<evidence type="ECO:0000313" key="1">
    <source>
        <dbReference type="EMBL" id="OIV39345.1"/>
    </source>
</evidence>
<evidence type="ECO:0000313" key="2">
    <source>
        <dbReference type="Proteomes" id="UP000243342"/>
    </source>
</evidence>
<dbReference type="OrthoDB" id="4223518at2"/>
<gene>
    <name evidence="1" type="ORF">BIV57_00415</name>
</gene>
<organism evidence="1 2">
    <name type="scientific">Mangrovactinospora gilvigrisea</name>
    <dbReference type="NCBI Taxonomy" id="1428644"/>
    <lineage>
        <taxon>Bacteria</taxon>
        <taxon>Bacillati</taxon>
        <taxon>Actinomycetota</taxon>
        <taxon>Actinomycetes</taxon>
        <taxon>Kitasatosporales</taxon>
        <taxon>Streptomycetaceae</taxon>
        <taxon>Mangrovactinospora</taxon>
    </lineage>
</organism>
<reference evidence="1 2" key="1">
    <citation type="submission" date="2016-10" db="EMBL/GenBank/DDBJ databases">
        <title>Genome sequence of Streptomyces gilvigriseus MUSC 26.</title>
        <authorList>
            <person name="Lee L.-H."/>
            <person name="Ser H.-L."/>
        </authorList>
    </citation>
    <scope>NUCLEOTIDE SEQUENCE [LARGE SCALE GENOMIC DNA]</scope>
    <source>
        <strain evidence="1 2">MUSC 26</strain>
    </source>
</reference>
<name>A0A1J7C0U8_9ACTN</name>
<dbReference type="Proteomes" id="UP000243342">
    <property type="component" value="Unassembled WGS sequence"/>
</dbReference>
<comment type="caution">
    <text evidence="1">The sequence shown here is derived from an EMBL/GenBank/DDBJ whole genome shotgun (WGS) entry which is preliminary data.</text>
</comment>